<dbReference type="InterPro" id="IPR039446">
    <property type="entry name" value="DauR-like"/>
</dbReference>
<dbReference type="AlphaFoldDB" id="A0AAU7VMY9"/>
<reference evidence="3" key="2">
    <citation type="submission" date="2024-06" db="EMBL/GenBank/DDBJ databases">
        <authorList>
            <person name="Petrova K.O."/>
            <person name="Toshchakov S.V."/>
            <person name="Boltjanskaja Y.V."/>
            <person name="Kevbrin V."/>
        </authorList>
    </citation>
    <scope>NUCLEOTIDE SEQUENCE</scope>
    <source>
        <strain evidence="3">Z-910T</strain>
    </source>
</reference>
<feature type="domain" description="Transcriptional regulator DauR-like HTH" evidence="2">
    <location>
        <begin position="142"/>
        <end position="203"/>
    </location>
</feature>
<evidence type="ECO:0000259" key="2">
    <source>
        <dbReference type="Pfam" id="PF13309"/>
    </source>
</evidence>
<evidence type="ECO:0000313" key="3">
    <source>
        <dbReference type="EMBL" id="XBX75521.1"/>
    </source>
</evidence>
<protein>
    <submittedName>
        <fullName evidence="3">Helix-turn-helix transcriptional regulator</fullName>
    </submittedName>
</protein>
<reference evidence="3" key="1">
    <citation type="journal article" date="2013" name="Extremophiles">
        <title>Proteinivorax tanatarense gen. nov., sp. nov., an anaerobic, haloalkaliphilic, proteolytic bacterium isolated from a decaying algal bloom, and proposal of Proteinivoraceae fam. nov.</title>
        <authorList>
            <person name="Kevbrin V."/>
            <person name="Boltyanskaya Y."/>
            <person name="Zhilina T."/>
            <person name="Kolganova T."/>
            <person name="Lavrentjeva E."/>
            <person name="Kuznetsov B."/>
        </authorList>
    </citation>
    <scope>NUCLEOTIDE SEQUENCE</scope>
    <source>
        <strain evidence="3">Z-910T</strain>
    </source>
</reference>
<dbReference type="EMBL" id="CP158367">
    <property type="protein sequence ID" value="XBX75521.1"/>
    <property type="molecule type" value="Genomic_DNA"/>
</dbReference>
<dbReference type="Pfam" id="PF13309">
    <property type="entry name" value="HTH_22"/>
    <property type="match status" value="1"/>
</dbReference>
<proteinExistence type="predicted"/>
<accession>A0AAU7VMY9</accession>
<dbReference type="PANTHER" id="PTHR35568">
    <property type="entry name" value="TRANSCRIPTIONAL REGULATOR DAUR"/>
    <property type="match status" value="1"/>
</dbReference>
<feature type="domain" description="YheO-like" evidence="1">
    <location>
        <begin position="7"/>
        <end position="114"/>
    </location>
</feature>
<dbReference type="Pfam" id="PF08348">
    <property type="entry name" value="PAS_6"/>
    <property type="match status" value="1"/>
</dbReference>
<name>A0AAU7VMY9_9FIRM</name>
<dbReference type="InterPro" id="IPR039445">
    <property type="entry name" value="DauR-like_HTH"/>
</dbReference>
<dbReference type="InterPro" id="IPR013559">
    <property type="entry name" value="YheO"/>
</dbReference>
<gene>
    <name evidence="3" type="ORF">PRVXT_000657</name>
</gene>
<dbReference type="PANTHER" id="PTHR35568:SF1">
    <property type="entry name" value="TRANSCRIPTIONAL REGULATOR DAUR"/>
    <property type="match status" value="1"/>
</dbReference>
<dbReference type="RefSeq" id="WP_350344265.1">
    <property type="nucleotide sequence ID" value="NZ_CP158367.1"/>
</dbReference>
<evidence type="ECO:0000259" key="1">
    <source>
        <dbReference type="Pfam" id="PF08348"/>
    </source>
</evidence>
<sequence length="206" mass="23727">MDEQECLNFLKRLADGLTQMMGKNCEVVVHDMENFEQSIVYIKNSHVTNRKVGDPFKVLGQKDVSEFFNGTDLVNCAATTKDNRHLKSSTFHVKNENYHFAIGINYDYTNLSYLKLNLEDFLNVGDNIHEVIEEQSISDQMLEEAFDEAVKKIGKPVALMSKKDRIQVVKYLDQKGVFSVQKSIPVISEKLNVSRYSIYNYLKEIK</sequence>
<organism evidence="3">
    <name type="scientific">Proteinivorax tanatarense</name>
    <dbReference type="NCBI Taxonomy" id="1260629"/>
    <lineage>
        <taxon>Bacteria</taxon>
        <taxon>Bacillati</taxon>
        <taxon>Bacillota</taxon>
        <taxon>Clostridia</taxon>
        <taxon>Eubacteriales</taxon>
        <taxon>Proteinivoracaceae</taxon>
        <taxon>Proteinivorax</taxon>
    </lineage>
</organism>